<reference evidence="2 3" key="1">
    <citation type="submission" date="2019-08" db="EMBL/GenBank/DDBJ databases">
        <title>In-depth cultivation of the pig gut microbiome towards novel bacterial diversity and tailored functional studies.</title>
        <authorList>
            <person name="Wylensek D."/>
            <person name="Hitch T.C.A."/>
            <person name="Clavel T."/>
        </authorList>
    </citation>
    <scope>NUCLEOTIDE SEQUENCE [LARGE SCALE GENOMIC DNA]</scope>
    <source>
        <strain evidence="2 3">WCA-693-APC-5D-A</strain>
    </source>
</reference>
<organism evidence="2 3">
    <name type="scientific">Anaerovibrio slackiae</name>
    <dbReference type="NCBI Taxonomy" id="2652309"/>
    <lineage>
        <taxon>Bacteria</taxon>
        <taxon>Bacillati</taxon>
        <taxon>Bacillota</taxon>
        <taxon>Negativicutes</taxon>
        <taxon>Selenomonadales</taxon>
        <taxon>Selenomonadaceae</taxon>
        <taxon>Anaerovibrio</taxon>
    </lineage>
</organism>
<dbReference type="InterPro" id="IPR002934">
    <property type="entry name" value="Polymerase_NTP_transf_dom"/>
</dbReference>
<dbReference type="EMBL" id="VUNR01000023">
    <property type="protein sequence ID" value="MSU09453.1"/>
    <property type="molecule type" value="Genomic_DNA"/>
</dbReference>
<accession>A0A6I2UD56</accession>
<keyword evidence="2" id="KW-0808">Transferase</keyword>
<dbReference type="AlphaFoldDB" id="A0A6I2UD56"/>
<dbReference type="Proteomes" id="UP000433181">
    <property type="component" value="Unassembled WGS sequence"/>
</dbReference>
<dbReference type="SUPFAM" id="SSF81301">
    <property type="entry name" value="Nucleotidyltransferase"/>
    <property type="match status" value="1"/>
</dbReference>
<dbReference type="Gene3D" id="3.30.460.10">
    <property type="entry name" value="Beta Polymerase, domain 2"/>
    <property type="match status" value="1"/>
</dbReference>
<evidence type="ECO:0000259" key="1">
    <source>
        <dbReference type="Pfam" id="PF01909"/>
    </source>
</evidence>
<dbReference type="Pfam" id="PF01909">
    <property type="entry name" value="NTP_transf_2"/>
    <property type="match status" value="1"/>
</dbReference>
<dbReference type="GO" id="GO:0016779">
    <property type="term" value="F:nucleotidyltransferase activity"/>
    <property type="evidence" value="ECO:0007669"/>
    <property type="project" value="InterPro"/>
</dbReference>
<gene>
    <name evidence="2" type="ORF">FYJ84_10690</name>
</gene>
<keyword evidence="3" id="KW-1185">Reference proteome</keyword>
<comment type="caution">
    <text evidence="2">The sequence shown here is derived from an EMBL/GenBank/DDBJ whole genome shotgun (WGS) entry which is preliminary data.</text>
</comment>
<proteinExistence type="predicted"/>
<evidence type="ECO:0000313" key="2">
    <source>
        <dbReference type="EMBL" id="MSU09453.1"/>
    </source>
</evidence>
<protein>
    <submittedName>
        <fullName evidence="2">Nucleotidyltransferase domain-containing protein</fullName>
    </submittedName>
</protein>
<dbReference type="PANTHER" id="PTHR33933:SF1">
    <property type="entry name" value="PROTEIN ADENYLYLTRANSFERASE MNTA-RELATED"/>
    <property type="match status" value="1"/>
</dbReference>
<dbReference type="CDD" id="cd05403">
    <property type="entry name" value="NT_KNTase_like"/>
    <property type="match status" value="1"/>
</dbReference>
<name>A0A6I2UD56_9FIRM</name>
<dbReference type="InterPro" id="IPR052548">
    <property type="entry name" value="Type_VII_TA_antitoxin"/>
</dbReference>
<dbReference type="PANTHER" id="PTHR33933">
    <property type="entry name" value="NUCLEOTIDYLTRANSFERASE"/>
    <property type="match status" value="1"/>
</dbReference>
<dbReference type="InterPro" id="IPR043519">
    <property type="entry name" value="NT_sf"/>
</dbReference>
<feature type="domain" description="Polymerase nucleotidyl transferase" evidence="1">
    <location>
        <begin position="14"/>
        <end position="68"/>
    </location>
</feature>
<dbReference type="GeneID" id="96779394"/>
<dbReference type="RefSeq" id="WP_154407621.1">
    <property type="nucleotide sequence ID" value="NZ_JBJDWX010000035.1"/>
</dbReference>
<evidence type="ECO:0000313" key="3">
    <source>
        <dbReference type="Proteomes" id="UP000433181"/>
    </source>
</evidence>
<sequence length="112" mass="13134">MPDYRSIMDKYIYKLQEIYGSKMKAVILYGSYARGDYTAESDIDIMLLVDMPDKEISKLFAKTSDMTYDFNFDNHIDISLIVKDINQFYKWVMVHPFYQNVQKEGVVLYGAA</sequence>